<dbReference type="GO" id="GO:0008840">
    <property type="term" value="F:4-hydroxy-tetrahydrodipicolinate synthase activity"/>
    <property type="evidence" value="ECO:0007669"/>
    <property type="project" value="UniProtKB-UniRule"/>
</dbReference>
<gene>
    <name evidence="16" type="ORF">HII17_02020</name>
</gene>
<dbReference type="PROSITE" id="PS00666">
    <property type="entry name" value="DHDPS_2"/>
    <property type="match status" value="1"/>
</dbReference>
<dbReference type="InterPro" id="IPR013785">
    <property type="entry name" value="Aldolase_TIM"/>
</dbReference>
<dbReference type="PANTHER" id="PTHR12128:SF66">
    <property type="entry name" value="4-HYDROXY-2-OXOGLUTARATE ALDOLASE, MITOCHONDRIAL"/>
    <property type="match status" value="1"/>
</dbReference>
<evidence type="ECO:0000256" key="10">
    <source>
        <dbReference type="ARBA" id="ARBA00023270"/>
    </source>
</evidence>
<dbReference type="SMART" id="SM01130">
    <property type="entry name" value="DHDPS"/>
    <property type="match status" value="1"/>
</dbReference>
<comment type="catalytic activity">
    <reaction evidence="11">
        <text>L-aspartate 4-semialdehyde + pyruvate = (2S,4S)-4-hydroxy-2,3,4,5-tetrahydrodipicolinate + H2O + H(+)</text>
        <dbReference type="Rhea" id="RHEA:34171"/>
        <dbReference type="ChEBI" id="CHEBI:15361"/>
        <dbReference type="ChEBI" id="CHEBI:15377"/>
        <dbReference type="ChEBI" id="CHEBI:15378"/>
        <dbReference type="ChEBI" id="CHEBI:67139"/>
        <dbReference type="ChEBI" id="CHEBI:537519"/>
        <dbReference type="EC" id="4.3.3.7"/>
    </reaction>
</comment>
<sequence>MNPESSYNLAEYPLWTALVTPFTDSGEIDFASLSRIARQQSAAGNGLLILGSTGEALSLSAEQQFGIIQYITELSLNVPIMLGVGGYQLIQQLEWIERCNELAIDAYLLGAPLYAKPGPVGQEQWFTALLNASNKPCMLYNVPSRSGVSLSVSTLANLQHHEKCWALKEASADIEQFLQYRNACPELHLFSGEDALMPYLATAGASGLVSVSANAWPEATHLYVRQCLDSATDNVFPVWHQSIAALFTVANPIPVKVLMHENGDIDTPFLQPPLTHHEIIDKQALFDANDAIHSWYWAQIESSKQRA</sequence>
<evidence type="ECO:0000256" key="3">
    <source>
        <dbReference type="ARBA" id="ARBA00007592"/>
    </source>
</evidence>
<keyword evidence="6" id="KW-0028">Amino-acid biosynthesis</keyword>
<evidence type="ECO:0000256" key="13">
    <source>
        <dbReference type="PIRNR" id="PIRNR001365"/>
    </source>
</evidence>
<evidence type="ECO:0000256" key="6">
    <source>
        <dbReference type="ARBA" id="ARBA00022605"/>
    </source>
</evidence>
<feature type="binding site" evidence="15">
    <location>
        <position position="53"/>
    </location>
    <ligand>
        <name>pyruvate</name>
        <dbReference type="ChEBI" id="CHEBI:15361"/>
    </ligand>
</feature>
<comment type="pathway">
    <text evidence="2">Amino-acid biosynthesis; L-lysine biosynthesis via DAP pathway; (S)-tetrahydrodipicolinate from L-aspartate: step 3/4.</text>
</comment>
<keyword evidence="8" id="KW-0457">Lysine biosynthesis</keyword>
<dbReference type="GO" id="GO:0005829">
    <property type="term" value="C:cytosol"/>
    <property type="evidence" value="ECO:0007669"/>
    <property type="project" value="TreeGrafter"/>
</dbReference>
<evidence type="ECO:0000256" key="15">
    <source>
        <dbReference type="PIRSR" id="PIRSR001365-2"/>
    </source>
</evidence>
<dbReference type="PANTHER" id="PTHR12128">
    <property type="entry name" value="DIHYDRODIPICOLINATE SYNTHASE"/>
    <property type="match status" value="1"/>
</dbReference>
<dbReference type="InterPro" id="IPR020624">
    <property type="entry name" value="Schiff_base-form_aldolases_CS"/>
</dbReference>
<keyword evidence="10" id="KW-0704">Schiff base</keyword>
<feature type="active site" description="Schiff-base intermediate with substrate" evidence="14">
    <location>
        <position position="168"/>
    </location>
</feature>
<dbReference type="InterPro" id="IPR005263">
    <property type="entry name" value="DapA"/>
</dbReference>
<dbReference type="Proteomes" id="UP000568664">
    <property type="component" value="Unassembled WGS sequence"/>
</dbReference>
<dbReference type="Gene3D" id="3.20.20.70">
    <property type="entry name" value="Aldolase class I"/>
    <property type="match status" value="1"/>
</dbReference>
<dbReference type="InterPro" id="IPR002220">
    <property type="entry name" value="DapA-like"/>
</dbReference>
<dbReference type="UniPathway" id="UPA00034">
    <property type="reaction ID" value="UER00017"/>
</dbReference>
<evidence type="ECO:0000313" key="17">
    <source>
        <dbReference type="Proteomes" id="UP000568664"/>
    </source>
</evidence>
<comment type="similarity">
    <text evidence="3 13">Belongs to the DapA family.</text>
</comment>
<dbReference type="PROSITE" id="PS00665">
    <property type="entry name" value="DHDPS_1"/>
    <property type="match status" value="1"/>
</dbReference>
<feature type="active site" description="Proton donor/acceptor" evidence="14">
    <location>
        <position position="140"/>
    </location>
</feature>
<evidence type="ECO:0000313" key="16">
    <source>
        <dbReference type="EMBL" id="NMP30325.1"/>
    </source>
</evidence>
<keyword evidence="5" id="KW-0963">Cytoplasm</keyword>
<evidence type="ECO:0000256" key="1">
    <source>
        <dbReference type="ARBA" id="ARBA00003294"/>
    </source>
</evidence>
<dbReference type="EMBL" id="JABBXH010000001">
    <property type="protein sequence ID" value="NMP30325.1"/>
    <property type="molecule type" value="Genomic_DNA"/>
</dbReference>
<protein>
    <recommendedName>
        <fullName evidence="4 12">4-hydroxy-tetrahydrodipicolinate synthase</fullName>
        <ecNumber evidence="4 12">4.3.3.7</ecNumber>
    </recommendedName>
</protein>
<dbReference type="GO" id="GO:0009089">
    <property type="term" value="P:lysine biosynthetic process via diaminopimelate"/>
    <property type="evidence" value="ECO:0007669"/>
    <property type="project" value="UniProtKB-UniRule"/>
</dbReference>
<evidence type="ECO:0000256" key="9">
    <source>
        <dbReference type="ARBA" id="ARBA00023239"/>
    </source>
</evidence>
<keyword evidence="9 13" id="KW-0456">Lyase</keyword>
<dbReference type="Pfam" id="PF00701">
    <property type="entry name" value="DHDPS"/>
    <property type="match status" value="1"/>
</dbReference>
<dbReference type="AlphaFoldDB" id="A0A7Y0LC13"/>
<dbReference type="NCBIfam" id="TIGR00674">
    <property type="entry name" value="dapA"/>
    <property type="match status" value="1"/>
</dbReference>
<dbReference type="SUPFAM" id="SSF51569">
    <property type="entry name" value="Aldolase"/>
    <property type="match status" value="1"/>
</dbReference>
<comment type="function">
    <text evidence="1">Catalyzes the condensation of (S)-aspartate-beta-semialdehyde [(S)-ASA] and pyruvate to 4-hydroxy-tetrahydrodipicolinate (HTPA).</text>
</comment>
<dbReference type="GO" id="GO:0019877">
    <property type="term" value="P:diaminopimelate biosynthetic process"/>
    <property type="evidence" value="ECO:0007669"/>
    <property type="project" value="UniProtKB-KW"/>
</dbReference>
<evidence type="ECO:0000256" key="11">
    <source>
        <dbReference type="ARBA" id="ARBA00047836"/>
    </source>
</evidence>
<evidence type="ECO:0000256" key="4">
    <source>
        <dbReference type="ARBA" id="ARBA00012086"/>
    </source>
</evidence>
<evidence type="ECO:0000256" key="7">
    <source>
        <dbReference type="ARBA" id="ARBA00022915"/>
    </source>
</evidence>
<evidence type="ECO:0000256" key="14">
    <source>
        <dbReference type="PIRSR" id="PIRSR001365-1"/>
    </source>
</evidence>
<feature type="binding site" evidence="15">
    <location>
        <position position="209"/>
    </location>
    <ligand>
        <name>pyruvate</name>
        <dbReference type="ChEBI" id="CHEBI:15361"/>
    </ligand>
</feature>
<dbReference type="EC" id="4.3.3.7" evidence="4 12"/>
<evidence type="ECO:0000256" key="8">
    <source>
        <dbReference type="ARBA" id="ARBA00023154"/>
    </source>
</evidence>
<dbReference type="PRINTS" id="PR00146">
    <property type="entry name" value="DHPICSNTHASE"/>
</dbReference>
<accession>A0A7Y0LC13</accession>
<evidence type="ECO:0000256" key="12">
    <source>
        <dbReference type="NCBIfam" id="TIGR00674"/>
    </source>
</evidence>
<dbReference type="PIRSF" id="PIRSF001365">
    <property type="entry name" value="DHDPS"/>
    <property type="match status" value="1"/>
</dbReference>
<keyword evidence="7" id="KW-0220">Diaminopimelate biosynthesis</keyword>
<name>A0A7Y0LC13_9GAMM</name>
<comment type="caution">
    <text evidence="16">The sequence shown here is derived from an EMBL/GenBank/DDBJ whole genome shotgun (WGS) entry which is preliminary data.</text>
</comment>
<organism evidence="16 17">
    <name type="scientific">Thalassotalea algicola</name>
    <dbReference type="NCBI Taxonomy" id="2716224"/>
    <lineage>
        <taxon>Bacteria</taxon>
        <taxon>Pseudomonadati</taxon>
        <taxon>Pseudomonadota</taxon>
        <taxon>Gammaproteobacteria</taxon>
        <taxon>Alteromonadales</taxon>
        <taxon>Colwelliaceae</taxon>
        <taxon>Thalassotalea</taxon>
    </lineage>
</organism>
<keyword evidence="17" id="KW-1185">Reference proteome</keyword>
<dbReference type="InterPro" id="IPR020625">
    <property type="entry name" value="Schiff_base-form_aldolases_AS"/>
</dbReference>
<reference evidence="16 17" key="1">
    <citation type="submission" date="2020-04" db="EMBL/GenBank/DDBJ databases">
        <title>Thalassotalea sp. M1531, isolated from the surface of marine red alga.</title>
        <authorList>
            <person name="Pang L."/>
            <person name="Lu D.-C."/>
        </authorList>
    </citation>
    <scope>NUCLEOTIDE SEQUENCE [LARGE SCALE GENOMIC DNA]</scope>
    <source>
        <strain evidence="16 17">M1531</strain>
    </source>
</reference>
<proteinExistence type="inferred from homology"/>
<evidence type="ECO:0000256" key="5">
    <source>
        <dbReference type="ARBA" id="ARBA00022490"/>
    </source>
</evidence>
<evidence type="ECO:0000256" key="2">
    <source>
        <dbReference type="ARBA" id="ARBA00005120"/>
    </source>
</evidence>